<evidence type="ECO:0000313" key="1">
    <source>
        <dbReference type="EMBL" id="TCU33520.1"/>
    </source>
</evidence>
<accession>A0A4R3RDE4</accession>
<dbReference type="Proteomes" id="UP000295507">
    <property type="component" value="Unassembled WGS sequence"/>
</dbReference>
<dbReference type="AlphaFoldDB" id="A0A4R3RDE4"/>
<name>A0A4R3RDE4_9HYPH</name>
<dbReference type="EMBL" id="SMBK01000015">
    <property type="protein sequence ID" value="TCU33520.1"/>
    <property type="molecule type" value="Genomic_DNA"/>
</dbReference>
<evidence type="ECO:0000313" key="2">
    <source>
        <dbReference type="Proteomes" id="UP000295507"/>
    </source>
</evidence>
<organism evidence="1 2">
    <name type="scientific">Rhizobium azibense</name>
    <dbReference type="NCBI Taxonomy" id="1136135"/>
    <lineage>
        <taxon>Bacteria</taxon>
        <taxon>Pseudomonadati</taxon>
        <taxon>Pseudomonadota</taxon>
        <taxon>Alphaproteobacteria</taxon>
        <taxon>Hyphomicrobiales</taxon>
        <taxon>Rhizobiaceae</taxon>
        <taxon>Rhizobium/Agrobacterium group</taxon>
        <taxon>Rhizobium</taxon>
    </lineage>
</organism>
<gene>
    <name evidence="1" type="ORF">EV129_11525</name>
</gene>
<sequence>MLTEGRTAIQFCRIPLIDVVTAIDQIAASFPNRIAIKHNAEELT</sequence>
<reference evidence="1 2" key="1">
    <citation type="submission" date="2019-03" db="EMBL/GenBank/DDBJ databases">
        <title>Genomic Encyclopedia of Type Strains, Phase IV (KMG-V): Genome sequencing to study the core and pangenomes of soil and plant-associated prokaryotes.</title>
        <authorList>
            <person name="Whitman W."/>
        </authorList>
    </citation>
    <scope>NUCLEOTIDE SEQUENCE [LARGE SCALE GENOMIC DNA]</scope>
    <source>
        <strain evidence="1 2">IE4868</strain>
    </source>
</reference>
<dbReference type="RefSeq" id="WP_267285106.1">
    <property type="nucleotide sequence ID" value="NZ_SMBK01000015.1"/>
</dbReference>
<protein>
    <submittedName>
        <fullName evidence="1">Uncharacterized protein</fullName>
    </submittedName>
</protein>
<proteinExistence type="predicted"/>
<comment type="caution">
    <text evidence="1">The sequence shown here is derived from an EMBL/GenBank/DDBJ whole genome shotgun (WGS) entry which is preliminary data.</text>
</comment>